<evidence type="ECO:0000313" key="1">
    <source>
        <dbReference type="EMBL" id="PEN07597.1"/>
    </source>
</evidence>
<gene>
    <name evidence="1" type="ORF">CRI93_06345</name>
</gene>
<reference evidence="1 2" key="1">
    <citation type="submission" date="2017-10" db="EMBL/GenBank/DDBJ databases">
        <title>Draft genome of Longimonas halophila.</title>
        <authorList>
            <person name="Goh K.M."/>
            <person name="Shamsir M.S."/>
            <person name="Lim S.W."/>
        </authorList>
    </citation>
    <scope>NUCLEOTIDE SEQUENCE [LARGE SCALE GENOMIC DNA]</scope>
    <source>
        <strain evidence="1 2">KCTC 42399</strain>
    </source>
</reference>
<dbReference type="EMBL" id="PDEP01000005">
    <property type="protein sequence ID" value="PEN07597.1"/>
    <property type="molecule type" value="Genomic_DNA"/>
</dbReference>
<organism evidence="1 2">
    <name type="scientific">Longimonas halophila</name>
    <dbReference type="NCBI Taxonomy" id="1469170"/>
    <lineage>
        <taxon>Bacteria</taxon>
        <taxon>Pseudomonadati</taxon>
        <taxon>Rhodothermota</taxon>
        <taxon>Rhodothermia</taxon>
        <taxon>Rhodothermales</taxon>
        <taxon>Salisaetaceae</taxon>
        <taxon>Longimonas</taxon>
    </lineage>
</organism>
<evidence type="ECO:0000313" key="2">
    <source>
        <dbReference type="Proteomes" id="UP000221024"/>
    </source>
</evidence>
<protein>
    <submittedName>
        <fullName evidence="1">Uncharacterized protein</fullName>
    </submittedName>
</protein>
<keyword evidence="2" id="KW-1185">Reference proteome</keyword>
<name>A0A2H3NY07_9BACT</name>
<dbReference type="Proteomes" id="UP000221024">
    <property type="component" value="Unassembled WGS sequence"/>
</dbReference>
<accession>A0A2H3NY07</accession>
<sequence>MLCLVSVPGYAQDVDVFRSEDMHGQTSERPYISYGYLQAVLIGRDDADVQTLDRGLVFQELLEVSSVDDIINMLGEPVSVDETRRTTTLNYEGARIEYYEHDGSTGVINIEIDGCDWSLTVAGTRLYPGMDVEALSPSVQAGRKAGDTSTFDAQDIDSFVAIPIAAPDSGRRGAPEMMQEGRAQFLLFANDETDVVEMIRFTRLGPW</sequence>
<dbReference type="AlphaFoldDB" id="A0A2H3NY07"/>
<comment type="caution">
    <text evidence="1">The sequence shown here is derived from an EMBL/GenBank/DDBJ whole genome shotgun (WGS) entry which is preliminary data.</text>
</comment>
<proteinExistence type="predicted"/>